<feature type="compositionally biased region" description="Acidic residues" evidence="1">
    <location>
        <begin position="143"/>
        <end position="162"/>
    </location>
</feature>
<evidence type="ECO:0000259" key="2">
    <source>
        <dbReference type="PROSITE" id="PS50033"/>
    </source>
</evidence>
<dbReference type="EMBL" id="CP014243">
    <property type="protein sequence ID" value="AMD19762.1"/>
    <property type="molecule type" value="Genomic_DNA"/>
</dbReference>
<sequence length="497" mass="56994">MSSEEEVSTFLSICGTDNADLAKQFLEMAGGNMETAISLYFEHGGESQLKQGSSNDDTGTVSAVANDEEMAQSLQREAYEEESGYRPPDPARREQLVETHFFPGQYGGIGGVFQPLRNPRDMFDDSRPAGIFNQRLPNRLEDRSDEGEYDMDDEEDDDYSYEEDSPQEHEYVEETVMEVDEEGQVHEYTKLVRKPRALTKEERMKLLFRPPFDMMSMVDLDTAKLSARKKNKWIMINIQVVDIFQCQMLNRDLWSNPEVRKIIKPNFIFLQYQYESRSAQNYVQFYDLRDRDGLPHIAILDPLTGERLKQWHREVPPVESFIKDIEMFLQEYSLDPRAANPTVKEPTPKLDPTTLSEEQQMELAIQESLGGTTHVASDNQLTKESLPLEQDNSRAARFKSIQSVSHSEPVNIPGTTTRIQIRTGNGKRLVRRFNLTDTVRTVYEVIKSEIDGFSTANFVLTTHTRENLIDKLDISIKEAGLENSSLLVEIVTDEEED</sequence>
<dbReference type="CDD" id="cd14346">
    <property type="entry name" value="UBA_Ubx5_like"/>
    <property type="match status" value="1"/>
</dbReference>
<reference evidence="3 4" key="1">
    <citation type="submission" date="2016-01" db="EMBL/GenBank/DDBJ databases">
        <title>Genome sequence of the yeast Holleya sinecauda.</title>
        <authorList>
            <person name="Dietrich F.S."/>
        </authorList>
    </citation>
    <scope>NUCLEOTIDE SEQUENCE [LARGE SCALE GENOMIC DNA]</scope>
    <source>
        <strain evidence="3 4">ATCC 58844</strain>
    </source>
</reference>
<dbReference type="GO" id="GO:0043130">
    <property type="term" value="F:ubiquitin binding"/>
    <property type="evidence" value="ECO:0007669"/>
    <property type="project" value="TreeGrafter"/>
</dbReference>
<dbReference type="PANTHER" id="PTHR23322:SF6">
    <property type="entry name" value="UBX DOMAIN-CONTAINING PROTEIN 7"/>
    <property type="match status" value="1"/>
</dbReference>
<name>A0A109UZ16_9SACH</name>
<protein>
    <submittedName>
        <fullName evidence="3">HCL389Wp</fullName>
    </submittedName>
</protein>
<gene>
    <name evidence="3" type="ORF">AW171_hschr31613</name>
</gene>
<dbReference type="Gene3D" id="1.10.8.10">
    <property type="entry name" value="DNA helicase RuvA subunit, C-terminal domain"/>
    <property type="match status" value="1"/>
</dbReference>
<organism evidence="3 4">
    <name type="scientific">Eremothecium sinecaudum</name>
    <dbReference type="NCBI Taxonomy" id="45286"/>
    <lineage>
        <taxon>Eukaryota</taxon>
        <taxon>Fungi</taxon>
        <taxon>Dikarya</taxon>
        <taxon>Ascomycota</taxon>
        <taxon>Saccharomycotina</taxon>
        <taxon>Saccharomycetes</taxon>
        <taxon>Saccharomycetales</taxon>
        <taxon>Saccharomycetaceae</taxon>
        <taxon>Eremothecium</taxon>
    </lineage>
</organism>
<dbReference type="InterPro" id="IPR009060">
    <property type="entry name" value="UBA-like_sf"/>
</dbReference>
<dbReference type="PANTHER" id="PTHR23322">
    <property type="entry name" value="FAS-ASSOCIATED PROTEIN"/>
    <property type="match status" value="1"/>
</dbReference>
<dbReference type="InterPro" id="IPR006577">
    <property type="entry name" value="UAS"/>
</dbReference>
<dbReference type="SUPFAM" id="SSF52833">
    <property type="entry name" value="Thioredoxin-like"/>
    <property type="match status" value="1"/>
</dbReference>
<feature type="region of interest" description="Disordered" evidence="1">
    <location>
        <begin position="47"/>
        <end position="88"/>
    </location>
</feature>
<dbReference type="Pfam" id="PF14555">
    <property type="entry name" value="UBA_4"/>
    <property type="match status" value="1"/>
</dbReference>
<dbReference type="SMART" id="SM00594">
    <property type="entry name" value="UAS"/>
    <property type="match status" value="1"/>
</dbReference>
<feature type="compositionally biased region" description="Polar residues" evidence="1">
    <location>
        <begin position="48"/>
        <end position="63"/>
    </location>
</feature>
<dbReference type="InterPro" id="IPR036249">
    <property type="entry name" value="Thioredoxin-like_sf"/>
</dbReference>
<evidence type="ECO:0000313" key="3">
    <source>
        <dbReference type="EMBL" id="AMD19762.1"/>
    </source>
</evidence>
<feature type="region of interest" description="Disordered" evidence="1">
    <location>
        <begin position="121"/>
        <end position="162"/>
    </location>
</feature>
<proteinExistence type="predicted"/>
<dbReference type="Pfam" id="PF00789">
    <property type="entry name" value="UBX"/>
    <property type="match status" value="1"/>
</dbReference>
<dbReference type="SUPFAM" id="SSF46934">
    <property type="entry name" value="UBA-like"/>
    <property type="match status" value="1"/>
</dbReference>
<dbReference type="STRING" id="45286.A0A109UZ16"/>
<dbReference type="PROSITE" id="PS50033">
    <property type="entry name" value="UBX"/>
    <property type="match status" value="1"/>
</dbReference>
<dbReference type="GeneID" id="28722977"/>
<accession>A0A109UZ16</accession>
<dbReference type="GO" id="GO:0043161">
    <property type="term" value="P:proteasome-mediated ubiquitin-dependent protein catabolic process"/>
    <property type="evidence" value="ECO:0007669"/>
    <property type="project" value="TreeGrafter"/>
</dbReference>
<dbReference type="AlphaFoldDB" id="A0A109UZ16"/>
<dbReference type="CDD" id="cd02958">
    <property type="entry name" value="UAS"/>
    <property type="match status" value="1"/>
</dbReference>
<dbReference type="Pfam" id="PF13899">
    <property type="entry name" value="Thioredoxin_7"/>
    <property type="match status" value="1"/>
</dbReference>
<dbReference type="Proteomes" id="UP000243052">
    <property type="component" value="Chromosome iii"/>
</dbReference>
<evidence type="ECO:0000256" key="1">
    <source>
        <dbReference type="SAM" id="MobiDB-lite"/>
    </source>
</evidence>
<dbReference type="SMART" id="SM00166">
    <property type="entry name" value="UBX"/>
    <property type="match status" value="1"/>
</dbReference>
<feature type="domain" description="UBX" evidence="2">
    <location>
        <begin position="412"/>
        <end position="489"/>
    </location>
</feature>
<dbReference type="InterPro" id="IPR001012">
    <property type="entry name" value="UBX_dom"/>
</dbReference>
<dbReference type="Gene3D" id="3.40.30.10">
    <property type="entry name" value="Glutaredoxin"/>
    <property type="match status" value="1"/>
</dbReference>
<keyword evidence="4" id="KW-1185">Reference proteome</keyword>
<dbReference type="RefSeq" id="XP_017986758.1">
    <property type="nucleotide sequence ID" value="XM_018131354.1"/>
</dbReference>
<dbReference type="SUPFAM" id="SSF54236">
    <property type="entry name" value="Ubiquitin-like"/>
    <property type="match status" value="1"/>
</dbReference>
<evidence type="ECO:0000313" key="4">
    <source>
        <dbReference type="Proteomes" id="UP000243052"/>
    </source>
</evidence>
<dbReference type="InterPro" id="IPR050730">
    <property type="entry name" value="UBX_domain-protein"/>
</dbReference>
<dbReference type="Gene3D" id="3.10.20.90">
    <property type="entry name" value="Phosphatidylinositol 3-kinase Catalytic Subunit, Chain A, domain 1"/>
    <property type="match status" value="1"/>
</dbReference>
<dbReference type="GO" id="GO:0005634">
    <property type="term" value="C:nucleus"/>
    <property type="evidence" value="ECO:0007669"/>
    <property type="project" value="TreeGrafter"/>
</dbReference>
<dbReference type="OrthoDB" id="270602at2759"/>
<dbReference type="CDD" id="cd01767">
    <property type="entry name" value="UBX"/>
    <property type="match status" value="1"/>
</dbReference>
<dbReference type="InterPro" id="IPR029071">
    <property type="entry name" value="Ubiquitin-like_domsf"/>
</dbReference>